<dbReference type="GO" id="GO:0006289">
    <property type="term" value="P:nucleotide-excision repair"/>
    <property type="evidence" value="ECO:0007669"/>
    <property type="project" value="TreeGrafter"/>
</dbReference>
<dbReference type="SUPFAM" id="SSF57903">
    <property type="entry name" value="FYVE/PHD zinc finger"/>
    <property type="match status" value="1"/>
</dbReference>
<evidence type="ECO:0000259" key="10">
    <source>
        <dbReference type="PROSITE" id="PS51192"/>
    </source>
</evidence>
<dbReference type="GO" id="GO:0005524">
    <property type="term" value="F:ATP binding"/>
    <property type="evidence" value="ECO:0007669"/>
    <property type="project" value="UniProtKB-KW"/>
</dbReference>
<dbReference type="Gene3D" id="3.40.50.300">
    <property type="entry name" value="P-loop containing nucleotide triphosphate hydrolases"/>
    <property type="match status" value="2"/>
</dbReference>
<keyword evidence="5" id="KW-0067">ATP-binding</keyword>
<dbReference type="InterPro" id="IPR011011">
    <property type="entry name" value="Znf_FYVE_PHD"/>
</dbReference>
<keyword evidence="1" id="KW-0479">Metal-binding</keyword>
<keyword evidence="15" id="KW-1185">Reference proteome</keyword>
<feature type="domain" description="RING-type" evidence="9">
    <location>
        <begin position="18"/>
        <end position="81"/>
    </location>
</feature>
<dbReference type="PANTHER" id="PTHR47957:SF3">
    <property type="entry name" value="ATP-DEPENDENT HELICASE HRQ1"/>
    <property type="match status" value="1"/>
</dbReference>
<dbReference type="GO" id="GO:0003676">
    <property type="term" value="F:nucleic acid binding"/>
    <property type="evidence" value="ECO:0007669"/>
    <property type="project" value="InterPro"/>
</dbReference>
<feature type="region of interest" description="Disordered" evidence="7">
    <location>
        <begin position="242"/>
        <end position="296"/>
    </location>
</feature>
<evidence type="ECO:0000313" key="15">
    <source>
        <dbReference type="Proteomes" id="UP001152797"/>
    </source>
</evidence>
<feature type="compositionally biased region" description="Basic and acidic residues" evidence="7">
    <location>
        <begin position="247"/>
        <end position="258"/>
    </location>
</feature>
<feature type="domain" description="PHD-type" evidence="8">
    <location>
        <begin position="116"/>
        <end position="169"/>
    </location>
</feature>
<dbReference type="Gene3D" id="3.30.40.10">
    <property type="entry name" value="Zinc/RING finger domain, C3HC4 (zinc finger)"/>
    <property type="match status" value="2"/>
</dbReference>
<feature type="region of interest" description="Disordered" evidence="7">
    <location>
        <begin position="362"/>
        <end position="381"/>
    </location>
</feature>
<comment type="caution">
    <text evidence="12">The sequence shown here is derived from an EMBL/GenBank/DDBJ whole genome shotgun (WGS) entry which is preliminary data.</text>
</comment>
<dbReference type="InterPro" id="IPR027417">
    <property type="entry name" value="P-loop_NTPase"/>
</dbReference>
<protein>
    <submittedName>
        <fullName evidence="14">ATP-dependent helicase HRQ1</fullName>
    </submittedName>
</protein>
<proteinExistence type="predicted"/>
<evidence type="ECO:0000313" key="14">
    <source>
        <dbReference type="EMBL" id="CAL4787477.1"/>
    </source>
</evidence>
<dbReference type="GO" id="GO:0005634">
    <property type="term" value="C:nucleus"/>
    <property type="evidence" value="ECO:0007669"/>
    <property type="project" value="TreeGrafter"/>
</dbReference>
<dbReference type="CDD" id="cd17923">
    <property type="entry name" value="DEXHc_Hrq1-like"/>
    <property type="match status" value="1"/>
</dbReference>
<evidence type="ECO:0000256" key="5">
    <source>
        <dbReference type="ARBA" id="ARBA00022840"/>
    </source>
</evidence>
<dbReference type="GO" id="GO:0043138">
    <property type="term" value="F:3'-5' DNA helicase activity"/>
    <property type="evidence" value="ECO:0007669"/>
    <property type="project" value="TreeGrafter"/>
</dbReference>
<reference evidence="12" key="1">
    <citation type="submission" date="2022-10" db="EMBL/GenBank/DDBJ databases">
        <authorList>
            <person name="Chen Y."/>
            <person name="Dougan E. K."/>
            <person name="Chan C."/>
            <person name="Rhodes N."/>
            <person name="Thang M."/>
        </authorList>
    </citation>
    <scope>NUCLEOTIDE SEQUENCE</scope>
</reference>
<dbReference type="Proteomes" id="UP001152797">
    <property type="component" value="Unassembled WGS sequence"/>
</dbReference>
<evidence type="ECO:0000259" key="11">
    <source>
        <dbReference type="PROSITE" id="PS51194"/>
    </source>
</evidence>
<dbReference type="InterPro" id="IPR019787">
    <property type="entry name" value="Znf_PHD-finger"/>
</dbReference>
<dbReference type="InterPro" id="IPR013083">
    <property type="entry name" value="Znf_RING/FYVE/PHD"/>
</dbReference>
<dbReference type="EMBL" id="CAMXCT010002746">
    <property type="protein sequence ID" value="CAI4000165.1"/>
    <property type="molecule type" value="Genomic_DNA"/>
</dbReference>
<dbReference type="PROSITE" id="PS50089">
    <property type="entry name" value="ZF_RING_2"/>
    <property type="match status" value="1"/>
</dbReference>
<evidence type="ECO:0000256" key="2">
    <source>
        <dbReference type="ARBA" id="ARBA00022741"/>
    </source>
</evidence>
<evidence type="ECO:0000256" key="6">
    <source>
        <dbReference type="PROSITE-ProRule" id="PRU00175"/>
    </source>
</evidence>
<dbReference type="PROSITE" id="PS51192">
    <property type="entry name" value="HELICASE_ATP_BIND_1"/>
    <property type="match status" value="1"/>
</dbReference>
<dbReference type="GO" id="GO:0008270">
    <property type="term" value="F:zinc ion binding"/>
    <property type="evidence" value="ECO:0007669"/>
    <property type="project" value="UniProtKB-KW"/>
</dbReference>
<keyword evidence="3 6" id="KW-0863">Zinc-finger</keyword>
<dbReference type="GO" id="GO:0036297">
    <property type="term" value="P:interstrand cross-link repair"/>
    <property type="evidence" value="ECO:0007669"/>
    <property type="project" value="TreeGrafter"/>
</dbReference>
<evidence type="ECO:0000259" key="9">
    <source>
        <dbReference type="PROSITE" id="PS50089"/>
    </source>
</evidence>
<feature type="domain" description="Helicase C-terminal" evidence="11">
    <location>
        <begin position="901"/>
        <end position="1058"/>
    </location>
</feature>
<feature type="domain" description="Helicase ATP-binding" evidence="10">
    <location>
        <begin position="641"/>
        <end position="829"/>
    </location>
</feature>
<keyword evidence="2" id="KW-0547">Nucleotide-binding</keyword>
<dbReference type="CDD" id="cd18797">
    <property type="entry name" value="SF2_C_Hrq"/>
    <property type="match status" value="1"/>
</dbReference>
<organism evidence="12">
    <name type="scientific">Cladocopium goreaui</name>
    <dbReference type="NCBI Taxonomy" id="2562237"/>
    <lineage>
        <taxon>Eukaryota</taxon>
        <taxon>Sar</taxon>
        <taxon>Alveolata</taxon>
        <taxon>Dinophyceae</taxon>
        <taxon>Suessiales</taxon>
        <taxon>Symbiodiniaceae</taxon>
        <taxon>Cladocopium</taxon>
    </lineage>
</organism>
<evidence type="ECO:0000256" key="4">
    <source>
        <dbReference type="ARBA" id="ARBA00022833"/>
    </source>
</evidence>
<accession>A0A9P1CZA7</accession>
<dbReference type="SUPFAM" id="SSF52540">
    <property type="entry name" value="P-loop containing nucleoside triphosphate hydrolases"/>
    <property type="match status" value="1"/>
</dbReference>
<dbReference type="EMBL" id="CAMXCT020002746">
    <property type="protein sequence ID" value="CAL1153540.1"/>
    <property type="molecule type" value="Genomic_DNA"/>
</dbReference>
<dbReference type="Pfam" id="PF00271">
    <property type="entry name" value="Helicase_C"/>
    <property type="match status" value="1"/>
</dbReference>
<dbReference type="EMBL" id="CAMXCT030002746">
    <property type="protein sequence ID" value="CAL4787477.1"/>
    <property type="molecule type" value="Genomic_DNA"/>
</dbReference>
<feature type="compositionally biased region" description="Basic and acidic residues" evidence="7">
    <location>
        <begin position="367"/>
        <end position="377"/>
    </location>
</feature>
<dbReference type="InterPro" id="IPR001841">
    <property type="entry name" value="Znf_RING"/>
</dbReference>
<dbReference type="SUPFAM" id="SSF57850">
    <property type="entry name" value="RING/U-box"/>
    <property type="match status" value="1"/>
</dbReference>
<dbReference type="InterPro" id="IPR001650">
    <property type="entry name" value="Helicase_C-like"/>
</dbReference>
<dbReference type="InterPro" id="IPR018973">
    <property type="entry name" value="MZB"/>
</dbReference>
<evidence type="ECO:0000259" key="8">
    <source>
        <dbReference type="PROSITE" id="PS50016"/>
    </source>
</evidence>
<feature type="region of interest" description="Disordered" evidence="7">
    <location>
        <begin position="853"/>
        <end position="896"/>
    </location>
</feature>
<gene>
    <name evidence="12" type="ORF">C1SCF055_LOCUS26304</name>
</gene>
<name>A0A9P1CZA7_9DINO</name>
<evidence type="ECO:0000313" key="12">
    <source>
        <dbReference type="EMBL" id="CAI4000165.1"/>
    </source>
</evidence>
<sequence>MAATELPSEISVPHDASCGACLLELNENAGNQQEASVASRCSDRLRLRAKHIAALEGCQHLFHVRCILVWSEVENSCPQCRSRFRRFGEYNVVTGQLRKLCEVQQRDQVEQSSSEEIICDLCHRGDDDEFLLLCDGRQGRCPGACHSYCDGLGRQIPRGRWLCFACRPARQPAQPARRPKAAAKGRGRRAERQAEALLNATMAVNQLPVQPASADLVMSDAAHGTASQALPNVSVKVEQGKEMQLGHSERLPKQETIRPRVKRERPDAQPSGASAVDTTTDGDRSSAEPAAPEATVQQNAAINSLVKEELEEAEMEKFAGWDVDAKKTDMAKVKEEVPEMAETRPVFWKLQATQMSIDLDLEEEPKEEPVEAEEKQPAPRQRYHILQLPKELEGWAEQVRKFASTYFLCERSMPLANRTAERLWKLCQIGPCPAGFDGDDSCRQLLNIARDSFQLFWQQPLDPGDDDPCGLRCLRTKTQPLLCVRYMGPRGKRGKLRPSDIVRCELQCRRRLLELWDSGFFDGGFRSLPMVELPPEAKAAVTQGDIPRARAAVAVDNLVQPRSRLNGMDLVNALKEESWYFNQAVHVSQTAARTARFAEPTAVLHPLLKEVLLESLCSRGSSALENSDQLKLYSHQAEAIDAVLLNKQDVVVSTSTGSGKSLVYLTAIFDALLRREDATAILIFPTKALAQDQLRTLKDLAQALTARGVPEETLSIACLDGDTPGAERARVRKEARVVLTNPDMLHSHVLPQHIEYSRLLHNVCYVVLDEVHVYRGAFGANVCSVIRRLRRLVEVERTQEALQFVACSATVANPGEHLERLLGRSPPYVVARDGSPSGGHVYVLWNPMEFGPRAPKDDGDEGEQGPAKRIKTEEPPATESAEAPEDGTPVPGGSRSSPIVEVTRLLAWLVSRDVSVLAFCKWRSLVEIVLQDVKDALLASEAPALSSRVVSYRAGYPPALRRQLERDIFHRKVLGVACTNALELGIDIGRLDCTISLGFPGSVASLRQQFGRAGRAGRLGLSFYVAFDDPTDQHFMRRPRELLARRPESVAVAPSNVAVMRGHLPCAAAERPLESEDGRFWQSAVDADPLDAWTTALQKCLSNGTLEQRVERFQGAETSKFVPAKFWGLRRGPHRAISIRAVEDHFQVFEEMETSSEPREEAGGFLAEPRRDMGPAEAALRKLDEIEISKAFYSLHPGAVYRYRGSEYNVMNLDVNRRRALVKKCDAPLPYYTRAFDSTVVRIQTRERHAVSGEAKVFLGEMELESRVKSFKRFWKSQDVPQEAEVELNLPSWGYTSRGLWFEDPLGVARPERDLGDPQVETPGHGWGCGWAGAHAAMHALLQVFPLFVLADRQDLDAACVDEHGLPPMDRPRLMIFDAKDGGLGLCDAAFPHGFAILREARRLVEDCPCENGCPRCIIDSHCREYNRLLSKRGALEWLKGLESGDTTDGRDIVP</sequence>
<keyword evidence="14" id="KW-0378">Hydrolase</keyword>
<reference evidence="13" key="2">
    <citation type="submission" date="2024-04" db="EMBL/GenBank/DDBJ databases">
        <authorList>
            <person name="Chen Y."/>
            <person name="Shah S."/>
            <person name="Dougan E. K."/>
            <person name="Thang M."/>
            <person name="Chan C."/>
        </authorList>
    </citation>
    <scope>NUCLEOTIDE SEQUENCE [LARGE SCALE GENOMIC DNA]</scope>
</reference>
<dbReference type="Pfam" id="PF09369">
    <property type="entry name" value="MZB"/>
    <property type="match status" value="1"/>
</dbReference>
<evidence type="ECO:0000256" key="7">
    <source>
        <dbReference type="SAM" id="MobiDB-lite"/>
    </source>
</evidence>
<dbReference type="Pfam" id="PF00270">
    <property type="entry name" value="DEAD"/>
    <property type="match status" value="1"/>
</dbReference>
<dbReference type="SMART" id="SM00490">
    <property type="entry name" value="HELICc"/>
    <property type="match status" value="1"/>
</dbReference>
<keyword evidence="4" id="KW-0862">Zinc</keyword>
<dbReference type="PROSITE" id="PS50016">
    <property type="entry name" value="ZF_PHD_2"/>
    <property type="match status" value="1"/>
</dbReference>
<evidence type="ECO:0000256" key="3">
    <source>
        <dbReference type="ARBA" id="ARBA00022771"/>
    </source>
</evidence>
<dbReference type="PANTHER" id="PTHR47957">
    <property type="entry name" value="ATP-DEPENDENT HELICASE HRQ1"/>
    <property type="match status" value="1"/>
</dbReference>
<dbReference type="InterPro" id="IPR011545">
    <property type="entry name" value="DEAD/DEAH_box_helicase_dom"/>
</dbReference>
<dbReference type="SMART" id="SM00487">
    <property type="entry name" value="DEXDc"/>
    <property type="match status" value="1"/>
</dbReference>
<keyword evidence="14" id="KW-0347">Helicase</keyword>
<evidence type="ECO:0000256" key="1">
    <source>
        <dbReference type="ARBA" id="ARBA00022723"/>
    </source>
</evidence>
<dbReference type="OrthoDB" id="18781at2759"/>
<dbReference type="PROSITE" id="PS51194">
    <property type="entry name" value="HELICASE_CTER"/>
    <property type="match status" value="1"/>
</dbReference>
<dbReference type="InterPro" id="IPR014001">
    <property type="entry name" value="Helicase_ATP-bd"/>
</dbReference>
<evidence type="ECO:0000313" key="13">
    <source>
        <dbReference type="EMBL" id="CAL1153540.1"/>
    </source>
</evidence>